<accession>A0AA88IJA0</accession>
<proteinExistence type="predicted"/>
<evidence type="ECO:0000313" key="1">
    <source>
        <dbReference type="EMBL" id="KAK2815483.1"/>
    </source>
</evidence>
<dbReference type="EMBL" id="JAUPFM010000022">
    <property type="protein sequence ID" value="KAK2815483.1"/>
    <property type="molecule type" value="Genomic_DNA"/>
</dbReference>
<dbReference type="AlphaFoldDB" id="A0AA88IJA0"/>
<sequence>MGKVLKREWDPREVEKKGCRADDDEDDDEELAFAADVTNILIQELNSKLQVKGLFAHKMQSPLKALMIETFQLTWTRHCDGPLARQAVMWSVFPVMLQVAEAELITEVEGT</sequence>
<name>A0AA88IJA0_CHASR</name>
<evidence type="ECO:0000313" key="2">
    <source>
        <dbReference type="Proteomes" id="UP001187415"/>
    </source>
</evidence>
<gene>
    <name evidence="1" type="ORF">Q5P01_025950</name>
</gene>
<reference evidence="1" key="1">
    <citation type="submission" date="2023-07" db="EMBL/GenBank/DDBJ databases">
        <title>Chromosome-level Genome Assembly of Striped Snakehead (Channa striata).</title>
        <authorList>
            <person name="Liu H."/>
        </authorList>
    </citation>
    <scope>NUCLEOTIDE SEQUENCE</scope>
    <source>
        <strain evidence="1">Gz</strain>
        <tissue evidence="1">Muscle</tissue>
    </source>
</reference>
<dbReference type="Proteomes" id="UP001187415">
    <property type="component" value="Unassembled WGS sequence"/>
</dbReference>
<protein>
    <submittedName>
        <fullName evidence="1">Uncharacterized protein</fullName>
    </submittedName>
</protein>
<organism evidence="1 2">
    <name type="scientific">Channa striata</name>
    <name type="common">Snakehead murrel</name>
    <name type="synonym">Ophicephalus striatus</name>
    <dbReference type="NCBI Taxonomy" id="64152"/>
    <lineage>
        <taxon>Eukaryota</taxon>
        <taxon>Metazoa</taxon>
        <taxon>Chordata</taxon>
        <taxon>Craniata</taxon>
        <taxon>Vertebrata</taxon>
        <taxon>Euteleostomi</taxon>
        <taxon>Actinopterygii</taxon>
        <taxon>Neopterygii</taxon>
        <taxon>Teleostei</taxon>
        <taxon>Neoteleostei</taxon>
        <taxon>Acanthomorphata</taxon>
        <taxon>Anabantaria</taxon>
        <taxon>Anabantiformes</taxon>
        <taxon>Channoidei</taxon>
        <taxon>Channidae</taxon>
        <taxon>Channa</taxon>
    </lineage>
</organism>
<keyword evidence="2" id="KW-1185">Reference proteome</keyword>
<comment type="caution">
    <text evidence="1">The sequence shown here is derived from an EMBL/GenBank/DDBJ whole genome shotgun (WGS) entry which is preliminary data.</text>
</comment>